<dbReference type="Proteomes" id="UP000321172">
    <property type="component" value="Chromosome"/>
</dbReference>
<proteinExistence type="predicted"/>
<accession>A0A5B8S2I2</accession>
<sequence length="133" mass="14631">MNETFDPTAWSGLVLGMTALFAGIGALRKPGAWRTMLEEVEKSPALQFLCGMLELVVGTVVYLINPWVPADLLACVMKGIGGLMMIEALVILSFVDLYSQFWLKNLTHMHRGWAMTTSLFGLVLAVLSAARFH</sequence>
<reference evidence="2 3" key="1">
    <citation type="journal article" date="2013" name="J. Microbiol. Biotechnol.">
        <title>Novosphingobium ginsenosidimutans sp. nov., with the ability to convert ginsenoside.</title>
        <authorList>
            <person name="Kim J.K."/>
            <person name="He D."/>
            <person name="Liu Q.M."/>
            <person name="Park H.Y."/>
            <person name="Jung M.S."/>
            <person name="Yoon M.H."/>
            <person name="Kim S.C."/>
            <person name="Im W.T."/>
        </authorList>
    </citation>
    <scope>NUCLEOTIDE SEQUENCE [LARGE SCALE GENOMIC DNA]</scope>
    <source>
        <strain evidence="2 3">FW-6</strain>
    </source>
</reference>
<organism evidence="2 3">
    <name type="scientific">Novosphingobium ginsenosidimutans</name>
    <dbReference type="NCBI Taxonomy" id="1176536"/>
    <lineage>
        <taxon>Bacteria</taxon>
        <taxon>Pseudomonadati</taxon>
        <taxon>Pseudomonadota</taxon>
        <taxon>Alphaproteobacteria</taxon>
        <taxon>Sphingomonadales</taxon>
        <taxon>Sphingomonadaceae</taxon>
        <taxon>Novosphingobium</taxon>
    </lineage>
</organism>
<evidence type="ECO:0000313" key="3">
    <source>
        <dbReference type="Proteomes" id="UP000321172"/>
    </source>
</evidence>
<feature type="transmembrane region" description="Helical" evidence="1">
    <location>
        <begin position="80"/>
        <end position="101"/>
    </location>
</feature>
<protein>
    <submittedName>
        <fullName evidence="2">Uncharacterized protein</fullName>
    </submittedName>
</protein>
<evidence type="ECO:0000313" key="2">
    <source>
        <dbReference type="EMBL" id="QEA15513.1"/>
    </source>
</evidence>
<name>A0A5B8S2I2_9SPHN</name>
<dbReference type="RefSeq" id="WP_147089491.1">
    <property type="nucleotide sequence ID" value="NZ_BAABJD010000001.1"/>
</dbReference>
<dbReference type="OrthoDB" id="7410390at2"/>
<feature type="transmembrane region" description="Helical" evidence="1">
    <location>
        <begin position="113"/>
        <end position="132"/>
    </location>
</feature>
<keyword evidence="1" id="KW-1133">Transmembrane helix</keyword>
<evidence type="ECO:0000256" key="1">
    <source>
        <dbReference type="SAM" id="Phobius"/>
    </source>
</evidence>
<dbReference type="KEGG" id="ngf:FRF71_04835"/>
<keyword evidence="1" id="KW-0472">Membrane</keyword>
<feature type="transmembrane region" description="Helical" evidence="1">
    <location>
        <begin position="7"/>
        <end position="27"/>
    </location>
</feature>
<dbReference type="AlphaFoldDB" id="A0A5B8S2I2"/>
<keyword evidence="1" id="KW-0812">Transmembrane</keyword>
<dbReference type="EMBL" id="CP042345">
    <property type="protein sequence ID" value="QEA15513.1"/>
    <property type="molecule type" value="Genomic_DNA"/>
</dbReference>
<keyword evidence="3" id="KW-1185">Reference proteome</keyword>
<gene>
    <name evidence="2" type="ORF">FRF71_04835</name>
</gene>
<feature type="transmembrane region" description="Helical" evidence="1">
    <location>
        <begin position="48"/>
        <end position="68"/>
    </location>
</feature>